<feature type="compositionally biased region" description="Acidic residues" evidence="7">
    <location>
        <begin position="375"/>
        <end position="384"/>
    </location>
</feature>
<keyword evidence="5" id="KW-0443">Lipid metabolism</keyword>
<dbReference type="InterPro" id="IPR009617">
    <property type="entry name" value="Seipin"/>
</dbReference>
<evidence type="ECO:0000256" key="8">
    <source>
        <dbReference type="SAM" id="Phobius"/>
    </source>
</evidence>
<evidence type="ECO:0000256" key="1">
    <source>
        <dbReference type="ARBA" id="ARBA00004477"/>
    </source>
</evidence>
<comment type="subcellular location">
    <subcellularLocation>
        <location evidence="1">Endoplasmic reticulum membrane</location>
        <topology evidence="1">Multi-pass membrane protein</topology>
    </subcellularLocation>
</comment>
<evidence type="ECO:0000256" key="7">
    <source>
        <dbReference type="SAM" id="MobiDB-lite"/>
    </source>
</evidence>
<evidence type="ECO:0000313" key="9">
    <source>
        <dbReference type="EMBL" id="EKD12162.1"/>
    </source>
</evidence>
<dbReference type="EMBL" id="JH921462">
    <property type="protein sequence ID" value="EKD12162.1"/>
    <property type="molecule type" value="Genomic_DNA"/>
</dbReference>
<evidence type="ECO:0000313" key="10">
    <source>
        <dbReference type="Proteomes" id="UP000006753"/>
    </source>
</evidence>
<dbReference type="AlphaFoldDB" id="K1WJ24"/>
<feature type="region of interest" description="Disordered" evidence="7">
    <location>
        <begin position="308"/>
        <end position="335"/>
    </location>
</feature>
<dbReference type="Proteomes" id="UP000006753">
    <property type="component" value="Unassembled WGS sequence"/>
</dbReference>
<keyword evidence="9" id="KW-0436">Ligase</keyword>
<dbReference type="KEGG" id="mbe:MBM_09661"/>
<dbReference type="CDD" id="cd23995">
    <property type="entry name" value="Seipin_BSCL2_like"/>
    <property type="match status" value="1"/>
</dbReference>
<keyword evidence="10" id="KW-1185">Reference proteome</keyword>
<feature type="transmembrane region" description="Helical" evidence="8">
    <location>
        <begin position="28"/>
        <end position="50"/>
    </location>
</feature>
<dbReference type="eggNOG" id="KOG4200">
    <property type="taxonomic scope" value="Eukaryota"/>
</dbReference>
<evidence type="ECO:0000256" key="5">
    <source>
        <dbReference type="ARBA" id="ARBA00023098"/>
    </source>
</evidence>
<dbReference type="OrthoDB" id="3990054at2759"/>
<evidence type="ECO:0000256" key="3">
    <source>
        <dbReference type="ARBA" id="ARBA00022824"/>
    </source>
</evidence>
<dbReference type="Pfam" id="PF06775">
    <property type="entry name" value="Seipin"/>
    <property type="match status" value="1"/>
</dbReference>
<feature type="compositionally biased region" description="Basic residues" evidence="7">
    <location>
        <begin position="409"/>
        <end position="419"/>
    </location>
</feature>
<dbReference type="OMA" id="HSKQVQI"/>
<dbReference type="InParanoid" id="K1WJ24"/>
<evidence type="ECO:0000256" key="2">
    <source>
        <dbReference type="ARBA" id="ARBA00022692"/>
    </source>
</evidence>
<proteinExistence type="predicted"/>
<dbReference type="PANTHER" id="PTHR21212">
    <property type="entry name" value="BERNARDINELLI-SEIP CONGENITAL LIPODYSTROPHY 2 HOMOLOG BSCL2 PROTEIN"/>
    <property type="match status" value="1"/>
</dbReference>
<dbReference type="STRING" id="1072389.K1WJ24"/>
<evidence type="ECO:0000256" key="4">
    <source>
        <dbReference type="ARBA" id="ARBA00022989"/>
    </source>
</evidence>
<dbReference type="HOGENOM" id="CLU_043048_0_0_1"/>
<dbReference type="GO" id="GO:0005789">
    <property type="term" value="C:endoplasmic reticulum membrane"/>
    <property type="evidence" value="ECO:0007669"/>
    <property type="project" value="UniProtKB-SubCell"/>
</dbReference>
<gene>
    <name evidence="9" type="ORF">MBM_09661</name>
</gene>
<protein>
    <submittedName>
        <fullName evidence="9">Tubulin-tyrosine ligase</fullName>
    </submittedName>
</protein>
<keyword evidence="2 8" id="KW-0812">Transmembrane</keyword>
<feature type="transmembrane region" description="Helical" evidence="8">
    <location>
        <begin position="268"/>
        <end position="293"/>
    </location>
</feature>
<name>K1WJ24_MARBU</name>
<reference evidence="9 10" key="1">
    <citation type="journal article" date="2012" name="BMC Genomics">
        <title>Sequencing the genome of Marssonina brunnea reveals fungus-poplar co-evolution.</title>
        <authorList>
            <person name="Zhu S."/>
            <person name="Cao Y.-Z."/>
            <person name="Jiang C."/>
            <person name="Tan B.-Y."/>
            <person name="Wang Z."/>
            <person name="Feng S."/>
            <person name="Zhang L."/>
            <person name="Su X.-H."/>
            <person name="Brejova B."/>
            <person name="Vinar T."/>
            <person name="Xu M."/>
            <person name="Wang M.-X."/>
            <person name="Zhang S.-G."/>
            <person name="Huang M.-R."/>
            <person name="Wu R."/>
            <person name="Zhou Y."/>
        </authorList>
    </citation>
    <scope>NUCLEOTIDE SEQUENCE [LARGE SCALE GENOMIC DNA]</scope>
    <source>
        <strain evidence="9 10">MB_m1</strain>
    </source>
</reference>
<dbReference type="GO" id="GO:0006629">
    <property type="term" value="P:lipid metabolic process"/>
    <property type="evidence" value="ECO:0007669"/>
    <property type="project" value="UniProtKB-KW"/>
</dbReference>
<dbReference type="GO" id="GO:0140042">
    <property type="term" value="P:lipid droplet formation"/>
    <property type="evidence" value="ECO:0007669"/>
    <property type="project" value="UniProtKB-ARBA"/>
</dbReference>
<keyword evidence="4 8" id="KW-1133">Transmembrane helix</keyword>
<keyword evidence="6 8" id="KW-0472">Membrane</keyword>
<evidence type="ECO:0000256" key="6">
    <source>
        <dbReference type="ARBA" id="ARBA00023136"/>
    </source>
</evidence>
<organism evidence="9 10">
    <name type="scientific">Marssonina brunnea f. sp. multigermtubi (strain MB_m1)</name>
    <name type="common">Marssonina leaf spot fungus</name>
    <dbReference type="NCBI Taxonomy" id="1072389"/>
    <lineage>
        <taxon>Eukaryota</taxon>
        <taxon>Fungi</taxon>
        <taxon>Dikarya</taxon>
        <taxon>Ascomycota</taxon>
        <taxon>Pezizomycotina</taxon>
        <taxon>Leotiomycetes</taxon>
        <taxon>Helotiales</taxon>
        <taxon>Drepanopezizaceae</taxon>
        <taxon>Drepanopeziza</taxon>
    </lineage>
</organism>
<sequence>MNTLQDLIFKPVRVATSKPARQTYLNSLLFLISSAILFGVAVFAYILFYYCYIPQIDIDRVIHLQYGYFLHPIPIPYPLFLNPYSTTSKHLTSTTPLLSDGPHPYGIAALSTSLTSQQAYDISLSLHLPRSPPNLHRGNFMLSLSLLSPSYTPLPSTTPIAGPTLALSKDHVLFSSRRPAILTYTSRLVSLSERLFSLPLYVLGLKHESEVLHIPMAESASFLRGRKNIPAFAMLELQAGQDVQVYGARITFKARFGGLRWVMYNHRIMSFVVFTAAFWISEVLFAALGWLLARMVLGGKDVKTEVKEEGDGSAVGVKDDQGESDEPDLSDTPRTFPTYGRQAPLIFVPKIKDEPPVKDEDSEEFVAMEGTGLVEADDEDDEAVGDYRRGMTDSGIGTSLSEGGERVGLSRRRSRGKRN</sequence>
<feature type="region of interest" description="Disordered" evidence="7">
    <location>
        <begin position="369"/>
        <end position="419"/>
    </location>
</feature>
<dbReference type="GO" id="GO:0016874">
    <property type="term" value="F:ligase activity"/>
    <property type="evidence" value="ECO:0007669"/>
    <property type="project" value="UniProtKB-KW"/>
</dbReference>
<keyword evidence="3" id="KW-0256">Endoplasmic reticulum</keyword>
<accession>K1WJ24</accession>
<dbReference type="PANTHER" id="PTHR21212:SF0">
    <property type="entry name" value="SEIPIN"/>
    <property type="match status" value="1"/>
</dbReference>